<evidence type="ECO:0000313" key="2">
    <source>
        <dbReference type="Proteomes" id="UP000607197"/>
    </source>
</evidence>
<evidence type="ECO:0008006" key="3">
    <source>
        <dbReference type="Google" id="ProtNLM"/>
    </source>
</evidence>
<keyword evidence="2" id="KW-1185">Reference proteome</keyword>
<reference evidence="1" key="1">
    <citation type="journal article" date="2014" name="Int. J. Syst. Evol. Microbiol.">
        <title>Complete genome sequence of Corynebacterium casei LMG S-19264T (=DSM 44701T), isolated from a smear-ripened cheese.</title>
        <authorList>
            <consortium name="US DOE Joint Genome Institute (JGI-PGF)"/>
            <person name="Walter F."/>
            <person name="Albersmeier A."/>
            <person name="Kalinowski J."/>
            <person name="Ruckert C."/>
        </authorList>
    </citation>
    <scope>NUCLEOTIDE SEQUENCE</scope>
    <source>
        <strain evidence="1">JCM 19596</strain>
    </source>
</reference>
<protein>
    <recommendedName>
        <fullName evidence="3">DUF3168 domain-containing protein</fullName>
    </recommendedName>
</protein>
<gene>
    <name evidence="1" type="ORF">GCM10009039_11590</name>
</gene>
<dbReference type="RefSeq" id="WP_188976765.1">
    <property type="nucleotide sequence ID" value="NZ_BMPG01000001.1"/>
</dbReference>
<proteinExistence type="predicted"/>
<name>A0A830F256_9EURY</name>
<comment type="caution">
    <text evidence="1">The sequence shown here is derived from an EMBL/GenBank/DDBJ whole genome shotgun (WGS) entry which is preliminary data.</text>
</comment>
<evidence type="ECO:0000313" key="1">
    <source>
        <dbReference type="EMBL" id="GGL55150.1"/>
    </source>
</evidence>
<dbReference type="Proteomes" id="UP000607197">
    <property type="component" value="Unassembled WGS sequence"/>
</dbReference>
<dbReference type="EMBL" id="BMPG01000001">
    <property type="protein sequence ID" value="GGL55150.1"/>
    <property type="molecule type" value="Genomic_DNA"/>
</dbReference>
<accession>A0A830F256</accession>
<sequence>MSSESAPKSSEVLVGLIQALQNDADVVDALGDAGRISIGSPADEQDDPVVLRLSLFDGDGTHRGTGATRHRHTVQASVIATRDWRESNGILAMREILDHASDVLDIGGGVSWLVPRGPGGTGGPEMSEGQRTTIAARWRYQTTHIR</sequence>
<dbReference type="AlphaFoldDB" id="A0A830F256"/>
<reference evidence="1" key="2">
    <citation type="submission" date="2020-09" db="EMBL/GenBank/DDBJ databases">
        <authorList>
            <person name="Sun Q."/>
            <person name="Ohkuma M."/>
        </authorList>
    </citation>
    <scope>NUCLEOTIDE SEQUENCE</scope>
    <source>
        <strain evidence="1">JCM 19596</strain>
    </source>
</reference>
<organism evidence="1 2">
    <name type="scientific">Halocalculus aciditolerans</name>
    <dbReference type="NCBI Taxonomy" id="1383812"/>
    <lineage>
        <taxon>Archaea</taxon>
        <taxon>Methanobacteriati</taxon>
        <taxon>Methanobacteriota</taxon>
        <taxon>Stenosarchaea group</taxon>
        <taxon>Halobacteria</taxon>
        <taxon>Halobacteriales</taxon>
        <taxon>Halobacteriaceae</taxon>
        <taxon>Halocalculus</taxon>
    </lineage>
</organism>